<evidence type="ECO:0000313" key="2">
    <source>
        <dbReference type="Proteomes" id="UP001165136"/>
    </source>
</evidence>
<organism evidence="1 2">
    <name type="scientific">Amycolatopsis taiwanensis</name>
    <dbReference type="NCBI Taxonomy" id="342230"/>
    <lineage>
        <taxon>Bacteria</taxon>
        <taxon>Bacillati</taxon>
        <taxon>Actinomycetota</taxon>
        <taxon>Actinomycetes</taxon>
        <taxon>Pseudonocardiales</taxon>
        <taxon>Pseudonocardiaceae</taxon>
        <taxon>Amycolatopsis</taxon>
    </lineage>
</organism>
<sequence length="72" mass="7608">MFTGASSGVTITPSADSLPSFPMYAAFPRSEYYDGSAPPQDYLQAVCFPFPNPGRAGGEGAPERFPCSLVID</sequence>
<dbReference type="Proteomes" id="UP001165136">
    <property type="component" value="Unassembled WGS sequence"/>
</dbReference>
<comment type="caution">
    <text evidence="1">The sequence shown here is derived from an EMBL/GenBank/DDBJ whole genome shotgun (WGS) entry which is preliminary data.</text>
</comment>
<protein>
    <submittedName>
        <fullName evidence="1">Uncharacterized protein</fullName>
    </submittedName>
</protein>
<gene>
    <name evidence="1" type="ORF">Atai01_69180</name>
</gene>
<name>A0A9W6VK73_9PSEU</name>
<proteinExistence type="predicted"/>
<accession>A0A9W6VK73</accession>
<reference evidence="1" key="1">
    <citation type="submission" date="2023-03" db="EMBL/GenBank/DDBJ databases">
        <title>Amycolatopsis taiwanensis NBRC 103393.</title>
        <authorList>
            <person name="Ichikawa N."/>
            <person name="Sato H."/>
            <person name="Tonouchi N."/>
        </authorList>
    </citation>
    <scope>NUCLEOTIDE SEQUENCE</scope>
    <source>
        <strain evidence="1">NBRC 103393</strain>
    </source>
</reference>
<evidence type="ECO:0000313" key="1">
    <source>
        <dbReference type="EMBL" id="GLY70299.1"/>
    </source>
</evidence>
<keyword evidence="2" id="KW-1185">Reference proteome</keyword>
<dbReference type="EMBL" id="BSTI01000022">
    <property type="protein sequence ID" value="GLY70299.1"/>
    <property type="molecule type" value="Genomic_DNA"/>
</dbReference>
<dbReference type="AlphaFoldDB" id="A0A9W6VK73"/>